<evidence type="ECO:0000313" key="2">
    <source>
        <dbReference type="EMBL" id="VZO40472.1"/>
    </source>
</evidence>
<dbReference type="InterPro" id="IPR019080">
    <property type="entry name" value="YqaJ_viral_recombinase"/>
</dbReference>
<evidence type="ECO:0000313" key="3">
    <source>
        <dbReference type="Proteomes" id="UP000419743"/>
    </source>
</evidence>
<protein>
    <submittedName>
        <fullName evidence="2">YqaJ-like viral recombinase domain protein</fullName>
    </submittedName>
</protein>
<dbReference type="EMBL" id="CACRYJ010000071">
    <property type="protein sequence ID" value="VZO40472.1"/>
    <property type="molecule type" value="Genomic_DNA"/>
</dbReference>
<dbReference type="AlphaFoldDB" id="A0A7M4DSM8"/>
<dbReference type="InterPro" id="IPR011335">
    <property type="entry name" value="Restrct_endonuc-II-like"/>
</dbReference>
<reference evidence="2 3" key="1">
    <citation type="submission" date="2019-11" db="EMBL/GenBank/DDBJ databases">
        <authorList>
            <person name="Criscuolo A."/>
        </authorList>
    </citation>
    <scope>NUCLEOTIDE SEQUENCE [LARGE SCALE GENOMIC DNA]</scope>
    <source>
        <strain evidence="2">CIP111667</strain>
    </source>
</reference>
<dbReference type="RefSeq" id="WP_156743739.1">
    <property type="nucleotide sequence ID" value="NZ_CACRYJ010000071.1"/>
</dbReference>
<evidence type="ECO:0000259" key="1">
    <source>
        <dbReference type="Pfam" id="PF09588"/>
    </source>
</evidence>
<feature type="domain" description="YqaJ viral recombinase" evidence="1">
    <location>
        <begin position="25"/>
        <end position="148"/>
    </location>
</feature>
<dbReference type="Pfam" id="PF09588">
    <property type="entry name" value="YqaJ"/>
    <property type="match status" value="1"/>
</dbReference>
<comment type="caution">
    <text evidence="2">The sequence shown here is derived from an EMBL/GenBank/DDBJ whole genome shotgun (WGS) entry which is preliminary data.</text>
</comment>
<accession>A0A7M4DSM8</accession>
<dbReference type="InterPro" id="IPR011604">
    <property type="entry name" value="PDDEXK-like_dom_sf"/>
</dbReference>
<organism evidence="2 3">
    <name type="scientific">Occultella aeris</name>
    <dbReference type="NCBI Taxonomy" id="2761496"/>
    <lineage>
        <taxon>Bacteria</taxon>
        <taxon>Bacillati</taxon>
        <taxon>Actinomycetota</taxon>
        <taxon>Actinomycetes</taxon>
        <taxon>Micrococcales</taxon>
        <taxon>Ruaniaceae</taxon>
        <taxon>Occultella</taxon>
    </lineage>
</organism>
<dbReference type="Proteomes" id="UP000419743">
    <property type="component" value="Unassembled WGS sequence"/>
</dbReference>
<sequence>MEQNRYRYVQGPGGEPVTSRQRVAWLRARLWGVTATDARRLVTSRGQVSKQRKRLLAAKLSGWEGPRLPQFEHGIVREPVIAAWVQQRFGIDPNSHLCAGENPRHLATPDGVGEHSICEIKTAVADLDEAAGVYRDQLQWQLHVTGCERVLFVVENRHSYRRDFRWVGRDEARIAMLAEHADAFLIELDEHRALAIEAERRGEEYLLAGATPSGHQARYRTA</sequence>
<keyword evidence="3" id="KW-1185">Reference proteome</keyword>
<dbReference type="Gene3D" id="3.90.320.10">
    <property type="match status" value="1"/>
</dbReference>
<proteinExistence type="predicted"/>
<name>A0A7M4DSM8_9MICO</name>
<gene>
    <name evidence="2" type="ORF">HALOF300_05176</name>
</gene>
<dbReference type="SUPFAM" id="SSF52980">
    <property type="entry name" value="Restriction endonuclease-like"/>
    <property type="match status" value="1"/>
</dbReference>